<dbReference type="EMBL" id="DS989845">
    <property type="protein sequence ID" value="EDX76695.1"/>
    <property type="molecule type" value="Genomic_DNA"/>
</dbReference>
<evidence type="ECO:0000313" key="1">
    <source>
        <dbReference type="EMBL" id="EDX76695.1"/>
    </source>
</evidence>
<dbReference type="HOGENOM" id="CLU_554028_0_0_3"/>
<sequence length="492" mass="53630">MTGDRAPLVVKLASQQGFNFSVDDLRTVVDAFGRYQLGELSEAEFSQRIGLSNLDQGTQESIPSIKKTLEFVYRGTRYQRINGKLVPVIQPTNSTPSVLQFMQKTSEDQGLQQQLATLLGVGDGDISSQMELDAQEADALTGDRAPLVVKFAAQQGFNFSVEDLRTTVDAFQQYQSGEISANDFSKIICVSNLDQGTKESISSITKTLDYVYRGTRYKRINGKLVPVHESVNSTPNVLQFMQKTADDPEVKQKLGALLGVGDGDISSYSELDQQEAAALIGDRAPLVVKFAAQHGFDFSVEQLTTVVDAFVRYKSGELSDQELAKVLGLSDQGIPASLPSIKQTLEFVYRGTRYQKINGQLVPVEKPATTVPQVLQFMQKTAEDKQLQQQLGTLLGVGDGDISSYSELDAAEAQALTNNAPVVVDFARKQGFEFSVDDLTRVVDAFAQYQSGELSEKEFSKIIGFSSQGTKESFPALKKLVSFLSGGAGSPN</sequence>
<dbReference type="eggNOG" id="ENOG5032U3T">
    <property type="taxonomic scope" value="Bacteria"/>
</dbReference>
<organism evidence="1 2">
    <name type="scientific">Coleofasciculus chthonoplastes PCC 7420</name>
    <dbReference type="NCBI Taxonomy" id="118168"/>
    <lineage>
        <taxon>Bacteria</taxon>
        <taxon>Bacillati</taxon>
        <taxon>Cyanobacteriota</taxon>
        <taxon>Cyanophyceae</taxon>
        <taxon>Coleofasciculales</taxon>
        <taxon>Coleofasciculaceae</taxon>
        <taxon>Coleofasciculus</taxon>
    </lineage>
</organism>
<dbReference type="RefSeq" id="WP_006099653.1">
    <property type="nucleotide sequence ID" value="NZ_DS989845.1"/>
</dbReference>
<dbReference type="AlphaFoldDB" id="B4VMJ7"/>
<protein>
    <submittedName>
        <fullName evidence="1">Uncharacterized protein</fullName>
    </submittedName>
</protein>
<name>B4VMJ7_9CYAN</name>
<accession>B4VMJ7</accession>
<keyword evidence="2" id="KW-1185">Reference proteome</keyword>
<reference evidence="1 2" key="1">
    <citation type="submission" date="2008-07" db="EMBL/GenBank/DDBJ databases">
        <authorList>
            <person name="Tandeau de Marsac N."/>
            <person name="Ferriera S."/>
            <person name="Johnson J."/>
            <person name="Kravitz S."/>
            <person name="Beeson K."/>
            <person name="Sutton G."/>
            <person name="Rogers Y.-H."/>
            <person name="Friedman R."/>
            <person name="Frazier M."/>
            <person name="Venter J.C."/>
        </authorList>
    </citation>
    <scope>NUCLEOTIDE SEQUENCE [LARGE SCALE GENOMIC DNA]</scope>
    <source>
        <strain evidence="1 2">PCC 7420</strain>
    </source>
</reference>
<gene>
    <name evidence="1" type="ORF">MC7420_1698</name>
</gene>
<dbReference type="Proteomes" id="UP000003835">
    <property type="component" value="Unassembled WGS sequence"/>
</dbReference>
<evidence type="ECO:0000313" key="2">
    <source>
        <dbReference type="Proteomes" id="UP000003835"/>
    </source>
</evidence>
<proteinExistence type="predicted"/>